<organism evidence="1 2">
    <name type="scientific">Burkholderia diffusa</name>
    <dbReference type="NCBI Taxonomy" id="488732"/>
    <lineage>
        <taxon>Bacteria</taxon>
        <taxon>Pseudomonadati</taxon>
        <taxon>Pseudomonadota</taxon>
        <taxon>Betaproteobacteria</taxon>
        <taxon>Burkholderiales</taxon>
        <taxon>Burkholderiaceae</taxon>
        <taxon>Burkholderia</taxon>
        <taxon>Burkholderia cepacia complex</taxon>
    </lineage>
</organism>
<reference evidence="1 2" key="1">
    <citation type="submission" date="2019-09" db="EMBL/GenBank/DDBJ databases">
        <authorList>
            <person name="Depoorter E."/>
        </authorList>
    </citation>
    <scope>NUCLEOTIDE SEQUENCE [LARGE SCALE GENOMIC DNA]</scope>
    <source>
        <strain evidence="1">LMG 24065</strain>
    </source>
</reference>
<dbReference type="EMBL" id="CABVPN010000029">
    <property type="protein sequence ID" value="VWC06495.1"/>
    <property type="molecule type" value="Genomic_DNA"/>
</dbReference>
<keyword evidence="2" id="KW-1185">Reference proteome</keyword>
<dbReference type="Proteomes" id="UP000494125">
    <property type="component" value="Unassembled WGS sequence"/>
</dbReference>
<gene>
    <name evidence="1" type="ORF">BDI24065_05137</name>
</gene>
<evidence type="ECO:0000313" key="2">
    <source>
        <dbReference type="Proteomes" id="UP000494125"/>
    </source>
</evidence>
<dbReference type="AlphaFoldDB" id="A0A6P2PHZ7"/>
<evidence type="ECO:0000313" key="1">
    <source>
        <dbReference type="EMBL" id="VWC06495.1"/>
    </source>
</evidence>
<protein>
    <submittedName>
        <fullName evidence="1">Sugar-binding protein</fullName>
    </submittedName>
</protein>
<dbReference type="RefSeq" id="WP_151048089.1">
    <property type="nucleotide sequence ID" value="NZ_CABVPN010000029.1"/>
</dbReference>
<name>A0A6P2PHZ7_9BURK</name>
<dbReference type="GeneID" id="93030209"/>
<accession>A0A6P2PHZ7</accession>
<sequence length="144" mass="16164">MRYWYDALGRRVRKESNAQVRYSASDGSGYREAETARLNAEHGYGLTLYGWDGDTLAWESKIADEDGFGARTTHYVYEPGSFVPVAQAVREEAIELLDQPEYGDYYRQDEDPLWGPPPPCSMGVDTGLRRAAVSDVSISRRATS</sequence>
<proteinExistence type="predicted"/>